<evidence type="ECO:0000313" key="3">
    <source>
        <dbReference type="Proteomes" id="UP001388673"/>
    </source>
</evidence>
<dbReference type="EMBL" id="JBCAWK010000012">
    <property type="protein sequence ID" value="KAK8845489.1"/>
    <property type="molecule type" value="Genomic_DNA"/>
</dbReference>
<dbReference type="AlphaFoldDB" id="A0AAW0YUY5"/>
<gene>
    <name evidence="2" type="ORF">IAR55_006202</name>
</gene>
<accession>A0AAW0YUY5</accession>
<evidence type="ECO:0008006" key="4">
    <source>
        <dbReference type="Google" id="ProtNLM"/>
    </source>
</evidence>
<evidence type="ECO:0000256" key="1">
    <source>
        <dbReference type="SAM" id="MobiDB-lite"/>
    </source>
</evidence>
<organism evidence="2 3">
    <name type="scientific">Kwoniella newhampshirensis</name>
    <dbReference type="NCBI Taxonomy" id="1651941"/>
    <lineage>
        <taxon>Eukaryota</taxon>
        <taxon>Fungi</taxon>
        <taxon>Dikarya</taxon>
        <taxon>Basidiomycota</taxon>
        <taxon>Agaricomycotina</taxon>
        <taxon>Tremellomycetes</taxon>
        <taxon>Tremellales</taxon>
        <taxon>Cryptococcaceae</taxon>
        <taxon>Kwoniella</taxon>
    </lineage>
</organism>
<comment type="caution">
    <text evidence="2">The sequence shown here is derived from an EMBL/GenBank/DDBJ whole genome shotgun (WGS) entry which is preliminary data.</text>
</comment>
<proteinExistence type="predicted"/>
<evidence type="ECO:0000313" key="2">
    <source>
        <dbReference type="EMBL" id="KAK8845489.1"/>
    </source>
</evidence>
<feature type="region of interest" description="Disordered" evidence="1">
    <location>
        <begin position="1"/>
        <end position="25"/>
    </location>
</feature>
<name>A0AAW0YUY5_9TREE</name>
<sequence length="170" mass="19161">MSTPSGDTKGVESVHPYHRPHTSGTVRLQSRDGTIFTVDAWRLALASVVFRDMLETSEADSEPGLPAIDCSTPVLKEASTPIETEISSRLLDAFINMVNVSAPCVHLTSFDDLKTLLIFCEKFDCQKTFTDKIRQRLIDTAKGEEWDVPLQEMIVKWHLRYLVRYPAMTS</sequence>
<dbReference type="Proteomes" id="UP001388673">
    <property type="component" value="Unassembled WGS sequence"/>
</dbReference>
<dbReference type="RefSeq" id="XP_066800297.1">
    <property type="nucleotide sequence ID" value="XM_066949289.1"/>
</dbReference>
<protein>
    <recommendedName>
        <fullName evidence="4">BTB domain-containing protein</fullName>
    </recommendedName>
</protein>
<keyword evidence="3" id="KW-1185">Reference proteome</keyword>
<dbReference type="GeneID" id="92183460"/>
<dbReference type="KEGG" id="kne:92183460"/>
<reference evidence="2 3" key="1">
    <citation type="journal article" date="2024" name="bioRxiv">
        <title>Comparative genomics of Cryptococcus and Kwoniella reveals pathogenesis evolution and contrasting karyotype dynamics via intercentromeric recombination or chromosome fusion.</title>
        <authorList>
            <person name="Coelho M.A."/>
            <person name="David-Palma M."/>
            <person name="Shea T."/>
            <person name="Bowers K."/>
            <person name="McGinley-Smith S."/>
            <person name="Mohammad A.W."/>
            <person name="Gnirke A."/>
            <person name="Yurkov A.M."/>
            <person name="Nowrousian M."/>
            <person name="Sun S."/>
            <person name="Cuomo C.A."/>
            <person name="Heitman J."/>
        </authorList>
    </citation>
    <scope>NUCLEOTIDE SEQUENCE [LARGE SCALE GENOMIC DNA]</scope>
    <source>
        <strain evidence="2 3">CBS 13917</strain>
    </source>
</reference>